<dbReference type="GO" id="GO:0008818">
    <property type="term" value="F:cobalamin 5'-phosphate synthase activity"/>
    <property type="evidence" value="ECO:0007669"/>
    <property type="project" value="UniProtKB-UniRule"/>
</dbReference>
<feature type="transmembrane region" description="Helical" evidence="19">
    <location>
        <begin position="139"/>
        <end position="157"/>
    </location>
</feature>
<feature type="transmembrane region" description="Helical" evidence="19">
    <location>
        <begin position="36"/>
        <end position="57"/>
    </location>
</feature>
<dbReference type="NCBIfam" id="TIGR00317">
    <property type="entry name" value="cobS"/>
    <property type="match status" value="1"/>
</dbReference>
<evidence type="ECO:0000256" key="19">
    <source>
        <dbReference type="HAMAP-Rule" id="MF_00719"/>
    </source>
</evidence>
<evidence type="ECO:0000256" key="9">
    <source>
        <dbReference type="ARBA" id="ARBA00022679"/>
    </source>
</evidence>
<evidence type="ECO:0000256" key="18">
    <source>
        <dbReference type="ARBA" id="ARBA00049504"/>
    </source>
</evidence>
<dbReference type="EMBL" id="JAPZVP010000017">
    <property type="protein sequence ID" value="MDA1361898.1"/>
    <property type="molecule type" value="Genomic_DNA"/>
</dbReference>
<feature type="transmembrane region" description="Helical" evidence="19">
    <location>
        <begin position="178"/>
        <end position="198"/>
    </location>
</feature>
<evidence type="ECO:0000256" key="12">
    <source>
        <dbReference type="ARBA" id="ARBA00022989"/>
    </source>
</evidence>
<keyword evidence="12 19" id="KW-1133">Transmembrane helix</keyword>
<evidence type="ECO:0000313" key="21">
    <source>
        <dbReference type="Proteomes" id="UP001146067"/>
    </source>
</evidence>
<comment type="catalytic activity">
    <reaction evidence="17 19">
        <text>alpha-ribazole + adenosylcob(III)inamide-GDP = adenosylcob(III)alamin + GMP + H(+)</text>
        <dbReference type="Rhea" id="RHEA:16049"/>
        <dbReference type="ChEBI" id="CHEBI:10329"/>
        <dbReference type="ChEBI" id="CHEBI:15378"/>
        <dbReference type="ChEBI" id="CHEBI:18408"/>
        <dbReference type="ChEBI" id="CHEBI:58115"/>
        <dbReference type="ChEBI" id="CHEBI:60487"/>
        <dbReference type="EC" id="2.7.8.26"/>
    </reaction>
</comment>
<comment type="function">
    <text evidence="14 19">Joins adenosylcobinamide-GDP and alpha-ribazole to generate adenosylcobalamin (Ado-cobalamin). Also synthesizes adenosylcobalamin 5'-phosphate from adenosylcobinamide-GDP and alpha-ribazole 5'-phosphate.</text>
</comment>
<dbReference type="EC" id="2.7.8.26" evidence="5 19"/>
<dbReference type="PANTHER" id="PTHR34148">
    <property type="entry name" value="ADENOSYLCOBINAMIDE-GDP RIBAZOLETRANSFERASE"/>
    <property type="match status" value="1"/>
</dbReference>
<dbReference type="PANTHER" id="PTHR34148:SF1">
    <property type="entry name" value="ADENOSYLCOBINAMIDE-GDP RIBAZOLETRANSFERASE"/>
    <property type="match status" value="1"/>
</dbReference>
<comment type="similarity">
    <text evidence="4 19">Belongs to the CobS family.</text>
</comment>
<evidence type="ECO:0000256" key="6">
    <source>
        <dbReference type="ARBA" id="ARBA00015850"/>
    </source>
</evidence>
<gene>
    <name evidence="19 20" type="primary">cobS</name>
    <name evidence="20" type="ORF">O1R50_19885</name>
</gene>
<feature type="transmembrane region" description="Helical" evidence="19">
    <location>
        <begin position="63"/>
        <end position="82"/>
    </location>
</feature>
<evidence type="ECO:0000256" key="13">
    <source>
        <dbReference type="ARBA" id="ARBA00023136"/>
    </source>
</evidence>
<evidence type="ECO:0000256" key="14">
    <source>
        <dbReference type="ARBA" id="ARBA00025228"/>
    </source>
</evidence>
<evidence type="ECO:0000256" key="5">
    <source>
        <dbReference type="ARBA" id="ARBA00013200"/>
    </source>
</evidence>
<proteinExistence type="inferred from homology"/>
<accession>A0A9X3PE67</accession>
<evidence type="ECO:0000256" key="7">
    <source>
        <dbReference type="ARBA" id="ARBA00022475"/>
    </source>
</evidence>
<keyword evidence="13 19" id="KW-0472">Membrane</keyword>
<dbReference type="Pfam" id="PF02654">
    <property type="entry name" value="CobS"/>
    <property type="match status" value="1"/>
</dbReference>
<dbReference type="GO" id="GO:0051073">
    <property type="term" value="F:adenosylcobinamide-GDP ribazoletransferase activity"/>
    <property type="evidence" value="ECO:0007669"/>
    <property type="project" value="UniProtKB-UniRule"/>
</dbReference>
<evidence type="ECO:0000256" key="1">
    <source>
        <dbReference type="ARBA" id="ARBA00001946"/>
    </source>
</evidence>
<comment type="pathway">
    <text evidence="3 19">Cofactor biosynthesis; adenosylcobalamin biosynthesis; adenosylcobalamin from cob(II)yrinate a,c-diamide: step 7/7.</text>
</comment>
<evidence type="ECO:0000256" key="11">
    <source>
        <dbReference type="ARBA" id="ARBA00022842"/>
    </source>
</evidence>
<reference evidence="20" key="1">
    <citation type="submission" date="2022-12" db="EMBL/GenBank/DDBJ databases">
        <title>Gycomyces niveus sp.nov.,a novel actinomycete isolated from soil in Shouguan.</title>
        <authorList>
            <person name="Yang X."/>
        </authorList>
    </citation>
    <scope>NUCLEOTIDE SEQUENCE</scope>
    <source>
        <strain evidence="20">NEAU-A15</strain>
    </source>
</reference>
<organism evidence="20 21">
    <name type="scientific">Glycomyces luteolus</name>
    <dbReference type="NCBI Taxonomy" id="2670330"/>
    <lineage>
        <taxon>Bacteria</taxon>
        <taxon>Bacillati</taxon>
        <taxon>Actinomycetota</taxon>
        <taxon>Actinomycetes</taxon>
        <taxon>Glycomycetales</taxon>
        <taxon>Glycomycetaceae</taxon>
        <taxon>Glycomyces</taxon>
    </lineage>
</organism>
<feature type="transmembrane region" description="Helical" evidence="19">
    <location>
        <begin position="110"/>
        <end position="133"/>
    </location>
</feature>
<evidence type="ECO:0000256" key="4">
    <source>
        <dbReference type="ARBA" id="ARBA00010561"/>
    </source>
</evidence>
<dbReference type="RefSeq" id="WP_270111933.1">
    <property type="nucleotide sequence ID" value="NZ_JAPZVP010000017.1"/>
</dbReference>
<feature type="transmembrane region" description="Helical" evidence="19">
    <location>
        <begin position="235"/>
        <end position="257"/>
    </location>
</feature>
<keyword evidence="21" id="KW-1185">Reference proteome</keyword>
<keyword evidence="9 19" id="KW-0808">Transferase</keyword>
<sequence>MKALRALTGAPLRAALGFLTVLPVRGRWPLGRAAVAAFPLVGLVIGSVWAAAAFLGLHIGGPLVAAALVLAIDFAITGGLHLDGVADTADGLASHRPPDRVGEVMKDPRIGAVGAAALITTLILRFALLAAVIATPDSWPAIALAPVAGRLALVCLLRTTRPRSDSLANGPAEAATGGALAVAVIVTAAAAVATAAITPEAWPITVASIAIAMAVVHTTARYWNRRLGPAGDILGAAAILAEITTLAVLAGSCARLMTVYEHV</sequence>
<comment type="cofactor">
    <cofactor evidence="1 19">
        <name>Mg(2+)</name>
        <dbReference type="ChEBI" id="CHEBI:18420"/>
    </cofactor>
</comment>
<evidence type="ECO:0000256" key="3">
    <source>
        <dbReference type="ARBA" id="ARBA00004663"/>
    </source>
</evidence>
<keyword evidence="10 19" id="KW-0812">Transmembrane</keyword>
<name>A0A9X3PE67_9ACTN</name>
<feature type="transmembrane region" description="Helical" evidence="19">
    <location>
        <begin position="204"/>
        <end position="223"/>
    </location>
</feature>
<evidence type="ECO:0000256" key="10">
    <source>
        <dbReference type="ARBA" id="ARBA00022692"/>
    </source>
</evidence>
<comment type="subcellular location">
    <subcellularLocation>
        <location evidence="2 19">Cell membrane</location>
        <topology evidence="2 19">Multi-pass membrane protein</topology>
    </subcellularLocation>
</comment>
<comment type="caution">
    <text evidence="20">The sequence shown here is derived from an EMBL/GenBank/DDBJ whole genome shotgun (WGS) entry which is preliminary data.</text>
</comment>
<dbReference type="GO" id="GO:0009236">
    <property type="term" value="P:cobalamin biosynthetic process"/>
    <property type="evidence" value="ECO:0007669"/>
    <property type="project" value="UniProtKB-UniRule"/>
</dbReference>
<dbReference type="Proteomes" id="UP001146067">
    <property type="component" value="Unassembled WGS sequence"/>
</dbReference>
<evidence type="ECO:0000256" key="15">
    <source>
        <dbReference type="ARBA" id="ARBA00032605"/>
    </source>
</evidence>
<evidence type="ECO:0000313" key="20">
    <source>
        <dbReference type="EMBL" id="MDA1361898.1"/>
    </source>
</evidence>
<evidence type="ECO:0000256" key="17">
    <source>
        <dbReference type="ARBA" id="ARBA00048623"/>
    </source>
</evidence>
<comment type="catalytic activity">
    <reaction evidence="18 19">
        <text>alpha-ribazole 5'-phosphate + adenosylcob(III)inamide-GDP = adenosylcob(III)alamin 5'-phosphate + GMP + H(+)</text>
        <dbReference type="Rhea" id="RHEA:23560"/>
        <dbReference type="ChEBI" id="CHEBI:15378"/>
        <dbReference type="ChEBI" id="CHEBI:57918"/>
        <dbReference type="ChEBI" id="CHEBI:58115"/>
        <dbReference type="ChEBI" id="CHEBI:60487"/>
        <dbReference type="ChEBI" id="CHEBI:60493"/>
        <dbReference type="EC" id="2.7.8.26"/>
    </reaction>
</comment>
<dbReference type="GO" id="GO:0005886">
    <property type="term" value="C:plasma membrane"/>
    <property type="evidence" value="ECO:0007669"/>
    <property type="project" value="UniProtKB-SubCell"/>
</dbReference>
<dbReference type="InterPro" id="IPR003805">
    <property type="entry name" value="CobS"/>
</dbReference>
<dbReference type="HAMAP" id="MF_00719">
    <property type="entry name" value="CobS"/>
    <property type="match status" value="1"/>
</dbReference>
<protein>
    <recommendedName>
        <fullName evidence="6 19">Adenosylcobinamide-GDP ribazoletransferase</fullName>
        <ecNumber evidence="5 19">2.7.8.26</ecNumber>
    </recommendedName>
    <alternativeName>
        <fullName evidence="16 19">Cobalamin synthase</fullName>
    </alternativeName>
    <alternativeName>
        <fullName evidence="15 19">Cobalamin-5'-phosphate synthase</fullName>
    </alternativeName>
</protein>
<keyword evidence="11 19" id="KW-0460">Magnesium</keyword>
<dbReference type="AlphaFoldDB" id="A0A9X3PE67"/>
<keyword evidence="8 19" id="KW-0169">Cobalamin biosynthesis</keyword>
<evidence type="ECO:0000256" key="16">
    <source>
        <dbReference type="ARBA" id="ARBA00032853"/>
    </source>
</evidence>
<keyword evidence="7 19" id="KW-1003">Cell membrane</keyword>
<evidence type="ECO:0000256" key="8">
    <source>
        <dbReference type="ARBA" id="ARBA00022573"/>
    </source>
</evidence>
<evidence type="ECO:0000256" key="2">
    <source>
        <dbReference type="ARBA" id="ARBA00004651"/>
    </source>
</evidence>